<evidence type="ECO:0000313" key="2">
    <source>
        <dbReference type="Proteomes" id="UP000659904"/>
    </source>
</evidence>
<dbReference type="Proteomes" id="UP000659904">
    <property type="component" value="Unassembled WGS sequence"/>
</dbReference>
<organism evidence="1 2">
    <name type="scientific">Catellatospora citrea</name>
    <dbReference type="NCBI Taxonomy" id="53366"/>
    <lineage>
        <taxon>Bacteria</taxon>
        <taxon>Bacillati</taxon>
        <taxon>Actinomycetota</taxon>
        <taxon>Actinomycetes</taxon>
        <taxon>Micromonosporales</taxon>
        <taxon>Micromonosporaceae</taxon>
        <taxon>Catellatospora</taxon>
    </lineage>
</organism>
<evidence type="ECO:0000313" key="1">
    <source>
        <dbReference type="EMBL" id="GIF95343.1"/>
    </source>
</evidence>
<accession>A0A8J3KEH5</accession>
<sequence>MIKAVTGSAGTVDRSRAFGQLSIALSRVVSMLSPARPVTGIPDATMAASASTEDTPLTAWRWSAAWHVRGLDAPSRLPTSERSLDIAP</sequence>
<comment type="caution">
    <text evidence="1">The sequence shown here is derived from an EMBL/GenBank/DDBJ whole genome shotgun (WGS) entry which is preliminary data.</text>
</comment>
<protein>
    <submittedName>
        <fullName evidence="1">Uncharacterized protein</fullName>
    </submittedName>
</protein>
<gene>
    <name evidence="1" type="ORF">Cci01nite_04370</name>
</gene>
<keyword evidence="2" id="KW-1185">Reference proteome</keyword>
<dbReference type="AlphaFoldDB" id="A0A8J3KEH5"/>
<reference evidence="1 2" key="1">
    <citation type="submission" date="2021-01" db="EMBL/GenBank/DDBJ databases">
        <title>Whole genome shotgun sequence of Catellatospora citrea NBRC 14495.</title>
        <authorList>
            <person name="Komaki H."/>
            <person name="Tamura T."/>
        </authorList>
    </citation>
    <scope>NUCLEOTIDE SEQUENCE [LARGE SCALE GENOMIC DNA]</scope>
    <source>
        <strain evidence="1 2">NBRC 14495</strain>
    </source>
</reference>
<proteinExistence type="predicted"/>
<dbReference type="EMBL" id="BONH01000001">
    <property type="protein sequence ID" value="GIF95343.1"/>
    <property type="molecule type" value="Genomic_DNA"/>
</dbReference>
<name>A0A8J3KEH5_9ACTN</name>